<dbReference type="STRING" id="322095.HMPREF3185_00975"/>
<dbReference type="EMBL" id="LSDK01000065">
    <property type="protein sequence ID" value="KXB76400.1"/>
    <property type="molecule type" value="Genomic_DNA"/>
</dbReference>
<proteinExistence type="predicted"/>
<comment type="caution">
    <text evidence="2">The sequence shown here is derived from an EMBL/GenBank/DDBJ whole genome shotgun (WGS) entry which is preliminary data.</text>
</comment>
<dbReference type="AlphaFoldDB" id="A0A134B934"/>
<accession>A0A134B934</accession>
<evidence type="ECO:0000313" key="2">
    <source>
        <dbReference type="EMBL" id="KXB76400.1"/>
    </source>
</evidence>
<name>A0A134B934_9PORP</name>
<sequence length="314" mass="36847">MLSDRHHFYSIRDLTEKCNRLLTTAGLPEVTRRCIEKDINYLEYDPFFADIERFNVNGKHCLRYASPSFSIFKKELSVEERNLIYELLSTIGQFDGLAHFEWLERFRQGLSIEQRPKIISFDYNPYLQNSALLGVLFDNISCQVVVRLEYHTFSDQERRTVVFHPYLLKQYNNRWYVIGAADDGDKLLSFALDRIDDVVPLPDAKYRVCGKDLSSRFEDVVGITLYEDRPIERIVFWCRGLSSSYITTKPIHGSQRILNKQESDKLRSQYPCCAEDGIFVSLDRVYSQARQSRSRLGYYSSDRLVLSMRRFLSV</sequence>
<organism evidence="2 3">
    <name type="scientific">Porphyromonas somerae</name>
    <dbReference type="NCBI Taxonomy" id="322095"/>
    <lineage>
        <taxon>Bacteria</taxon>
        <taxon>Pseudomonadati</taxon>
        <taxon>Bacteroidota</taxon>
        <taxon>Bacteroidia</taxon>
        <taxon>Bacteroidales</taxon>
        <taxon>Porphyromonadaceae</taxon>
        <taxon>Porphyromonas</taxon>
    </lineage>
</organism>
<evidence type="ECO:0000313" key="3">
    <source>
        <dbReference type="Proteomes" id="UP000070224"/>
    </source>
</evidence>
<evidence type="ECO:0000259" key="1">
    <source>
        <dbReference type="Pfam" id="PF13280"/>
    </source>
</evidence>
<dbReference type="InterPro" id="IPR026881">
    <property type="entry name" value="WYL_dom"/>
</dbReference>
<protein>
    <recommendedName>
        <fullName evidence="1">WYL domain-containing protein</fullName>
    </recommendedName>
</protein>
<gene>
    <name evidence="2" type="ORF">HMPREF3185_00975</name>
</gene>
<feature type="domain" description="WYL" evidence="1">
    <location>
        <begin position="133"/>
        <end position="198"/>
    </location>
</feature>
<reference evidence="3" key="1">
    <citation type="submission" date="2016-01" db="EMBL/GenBank/DDBJ databases">
        <authorList>
            <person name="Mitreva M."/>
            <person name="Pepin K.H."/>
            <person name="Mihindukulasuriya K.A."/>
            <person name="Fulton R."/>
            <person name="Fronick C."/>
            <person name="O'Laughlin M."/>
            <person name="Miner T."/>
            <person name="Herter B."/>
            <person name="Rosa B.A."/>
            <person name="Cordes M."/>
            <person name="Tomlinson C."/>
            <person name="Wollam A."/>
            <person name="Palsikar V.B."/>
            <person name="Mardis E.R."/>
            <person name="Wilson R.K."/>
        </authorList>
    </citation>
    <scope>NUCLEOTIDE SEQUENCE [LARGE SCALE GENOMIC DNA]</scope>
    <source>
        <strain evidence="3">KA00683</strain>
    </source>
</reference>
<dbReference type="Proteomes" id="UP000070224">
    <property type="component" value="Unassembled WGS sequence"/>
</dbReference>
<dbReference type="Pfam" id="PF13280">
    <property type="entry name" value="WYL"/>
    <property type="match status" value="1"/>
</dbReference>
<dbReference type="PROSITE" id="PS52050">
    <property type="entry name" value="WYL"/>
    <property type="match status" value="1"/>
</dbReference>
<keyword evidence="3" id="KW-1185">Reference proteome</keyword>